<name>A0AAV4X8Y0_9ARAC</name>
<evidence type="ECO:0000313" key="2">
    <source>
        <dbReference type="Proteomes" id="UP001054837"/>
    </source>
</evidence>
<organism evidence="1 2">
    <name type="scientific">Caerostris darwini</name>
    <dbReference type="NCBI Taxonomy" id="1538125"/>
    <lineage>
        <taxon>Eukaryota</taxon>
        <taxon>Metazoa</taxon>
        <taxon>Ecdysozoa</taxon>
        <taxon>Arthropoda</taxon>
        <taxon>Chelicerata</taxon>
        <taxon>Arachnida</taxon>
        <taxon>Araneae</taxon>
        <taxon>Araneomorphae</taxon>
        <taxon>Entelegynae</taxon>
        <taxon>Araneoidea</taxon>
        <taxon>Araneidae</taxon>
        <taxon>Caerostris</taxon>
    </lineage>
</organism>
<sequence>MSSDNDNPTLRTISHSVVRRSETESLIKFPNAFQLVNPNCFYSNSQSTIDFIHQILSVRQQSSQAPFNCYSDDQLRNAFQSTIDFIHQILSLSVCKAGRPIQLLLRPSIAKSTAGKRDMLTIFTAEFQQQISID</sequence>
<evidence type="ECO:0000313" key="1">
    <source>
        <dbReference type="EMBL" id="GIY90435.1"/>
    </source>
</evidence>
<proteinExistence type="predicted"/>
<keyword evidence="2" id="KW-1185">Reference proteome</keyword>
<dbReference type="Proteomes" id="UP001054837">
    <property type="component" value="Unassembled WGS sequence"/>
</dbReference>
<protein>
    <submittedName>
        <fullName evidence="1">Uncharacterized protein</fullName>
    </submittedName>
</protein>
<accession>A0AAV4X8Y0</accession>
<gene>
    <name evidence="1" type="ORF">CDAR_194731</name>
</gene>
<comment type="caution">
    <text evidence="1">The sequence shown here is derived from an EMBL/GenBank/DDBJ whole genome shotgun (WGS) entry which is preliminary data.</text>
</comment>
<dbReference type="EMBL" id="BPLQ01015713">
    <property type="protein sequence ID" value="GIY90435.1"/>
    <property type="molecule type" value="Genomic_DNA"/>
</dbReference>
<dbReference type="AlphaFoldDB" id="A0AAV4X8Y0"/>
<reference evidence="1 2" key="1">
    <citation type="submission" date="2021-06" db="EMBL/GenBank/DDBJ databases">
        <title>Caerostris darwini draft genome.</title>
        <authorList>
            <person name="Kono N."/>
            <person name="Arakawa K."/>
        </authorList>
    </citation>
    <scope>NUCLEOTIDE SEQUENCE [LARGE SCALE GENOMIC DNA]</scope>
</reference>